<reference evidence="1" key="2">
    <citation type="submission" date="2025-09" db="UniProtKB">
        <authorList>
            <consortium name="Ensembl"/>
        </authorList>
    </citation>
    <scope>IDENTIFICATION</scope>
</reference>
<dbReference type="AlphaFoldDB" id="A0A2K6G3J6"/>
<organism evidence="1 2">
    <name type="scientific">Propithecus coquereli</name>
    <name type="common">Coquerel's sifaka</name>
    <name type="synonym">Propithecus verreauxi coquereli</name>
    <dbReference type="NCBI Taxonomy" id="379532"/>
    <lineage>
        <taxon>Eukaryota</taxon>
        <taxon>Metazoa</taxon>
        <taxon>Chordata</taxon>
        <taxon>Craniata</taxon>
        <taxon>Vertebrata</taxon>
        <taxon>Euteleostomi</taxon>
        <taxon>Mammalia</taxon>
        <taxon>Eutheria</taxon>
        <taxon>Euarchontoglires</taxon>
        <taxon>Primates</taxon>
        <taxon>Strepsirrhini</taxon>
        <taxon>Lemuriformes</taxon>
        <taxon>Indriidae</taxon>
        <taxon>Propithecus</taxon>
    </lineage>
</organism>
<reference evidence="1" key="1">
    <citation type="submission" date="2025-08" db="UniProtKB">
        <authorList>
            <consortium name="Ensembl"/>
        </authorList>
    </citation>
    <scope>IDENTIFICATION</scope>
</reference>
<sequence>MSRPVPPQEPVRNIHW</sequence>
<evidence type="ECO:0000313" key="1">
    <source>
        <dbReference type="Ensembl" id="ENSPCOP00000020803.1"/>
    </source>
</evidence>
<protein>
    <submittedName>
        <fullName evidence="1">Nudix hydrolase 7</fullName>
    </submittedName>
</protein>
<dbReference type="Proteomes" id="UP000233160">
    <property type="component" value="Unassembled WGS sequence"/>
</dbReference>
<proteinExistence type="predicted"/>
<accession>A0A2K6G3J6</accession>
<evidence type="ECO:0000313" key="2">
    <source>
        <dbReference type="Proteomes" id="UP000233160"/>
    </source>
</evidence>
<name>A0A2K6G3J6_PROCO</name>
<dbReference type="Ensembl" id="ENSPCOT00000031460.1">
    <property type="protein sequence ID" value="ENSPCOP00000020803.1"/>
    <property type="gene ID" value="ENSPCOG00000022389.1"/>
</dbReference>
<keyword evidence="2" id="KW-1185">Reference proteome</keyword>
<dbReference type="GeneTree" id="ENSGT00940000159631"/>
<gene>
    <name evidence="1" type="primary">NUDT7</name>
</gene>